<feature type="domain" description="B30.2/SPRY" evidence="3">
    <location>
        <begin position="269"/>
        <end position="465"/>
    </location>
</feature>
<evidence type="ECO:0008006" key="7">
    <source>
        <dbReference type="Google" id="ProtNLM"/>
    </source>
</evidence>
<feature type="region of interest" description="Disordered" evidence="2">
    <location>
        <begin position="1"/>
        <end position="80"/>
    </location>
</feature>
<feature type="region of interest" description="Disordered" evidence="2">
    <location>
        <begin position="617"/>
        <end position="647"/>
    </location>
</feature>
<dbReference type="Pfam" id="PF00622">
    <property type="entry name" value="SPRY"/>
    <property type="match status" value="1"/>
</dbReference>
<sequence length="780" mass="83754">MTNPYQQQHGSSSFTGSDPGGLPPLNVRRPSYASVVSGSNNNNNPAARAAAARSGAFSHILNPSPDADQQHAHDSSPYPTRYDGMSYTQLGGDDDAAAAGVLNRGGALWPPRPGSSFPYFSRAFDLYMSKDPLLAGDPAAAASSEDVRIPAPIPAPYISATGFLAPSYLRGTSYLQKLEERHHARLLAERDGGLGAGGAGSKAGPPAQSVGGIPSRLASNLPPGASSTHLPAVGTKVSGTAHRGVAYDVVEKTHFAGGSGGHHGIGGGGGGIGGEDEYGDAGAVSPLPSRWNRLDKEAALEVLGDGYEVRHTGRPTGDHEASAVRADHYMAPACGVYYFEVTVLNTRSDRVKTPPIAIGFASKEASISRAPGWEPDSWGYHGDDGNSFASQNVGKPYAEMYGVGDTVGCLVNFRLNHALFTKNGRELSIAFKDIPFKDVKGKLYPIVGLKKKEDHIMANFGQRPFMFDIDGYMKRQTSMIEDEIRAADTTQLVPGLSETEIIQQLVLQFLQHDGYVETARAFAEELHAEKSALRLEGEEPVQGINVRDDEDAHNRQRIRRAVLEGDIDSAMNYTRLHYPTVLKENLQVYFRLRCRKFIEMIRREAELNMLLEERRGAAARKPHQQADDNDEEMLDNGGGGDLDMSMTEDGGNGVAADAAGLSKLSQEALTYGMELRGEFRGDPRRETAKQLDEIFSLIAYPNPLRVKEVAHLLDGSGRVAVAEELNSAILMSLGKSSRAALENVYAQTAVLLEDLRQDGGDGAFVTLDSVVAGIPPSRVG</sequence>
<comment type="caution">
    <text evidence="5">The sequence shown here is derived from an EMBL/GenBank/DDBJ whole genome shotgun (WGS) entry which is preliminary data.</text>
</comment>
<name>A0AAN6MHF9_9PEZI</name>
<reference evidence="5" key="2">
    <citation type="submission" date="2023-05" db="EMBL/GenBank/DDBJ databases">
        <authorList>
            <consortium name="Lawrence Berkeley National Laboratory"/>
            <person name="Steindorff A."/>
            <person name="Hensen N."/>
            <person name="Bonometti L."/>
            <person name="Westerberg I."/>
            <person name="Brannstrom I.O."/>
            <person name="Guillou S."/>
            <person name="Cros-Aarteil S."/>
            <person name="Calhoun S."/>
            <person name="Haridas S."/>
            <person name="Kuo A."/>
            <person name="Mondo S."/>
            <person name="Pangilinan J."/>
            <person name="Riley R."/>
            <person name="Labutti K."/>
            <person name="Andreopoulos B."/>
            <person name="Lipzen A."/>
            <person name="Chen C."/>
            <person name="Yanf M."/>
            <person name="Daum C."/>
            <person name="Ng V."/>
            <person name="Clum A."/>
            <person name="Ohm R."/>
            <person name="Martin F."/>
            <person name="Silar P."/>
            <person name="Natvig D."/>
            <person name="Lalanne C."/>
            <person name="Gautier V."/>
            <person name="Ament-Velasquez S.L."/>
            <person name="Kruys A."/>
            <person name="Hutchinson M.I."/>
            <person name="Powell A.J."/>
            <person name="Barry K."/>
            <person name="Miller A.N."/>
            <person name="Grigoriev I.V."/>
            <person name="Debuchy R."/>
            <person name="Gladieux P."/>
            <person name="Thoren M.H."/>
            <person name="Johannesson H."/>
        </authorList>
    </citation>
    <scope>NUCLEOTIDE SEQUENCE</scope>
    <source>
        <strain evidence="5">CBS 103.79</strain>
    </source>
</reference>
<dbReference type="InterPro" id="IPR006594">
    <property type="entry name" value="LisH"/>
</dbReference>
<gene>
    <name evidence="5" type="ORF">C8A05DRAFT_16834</name>
</gene>
<protein>
    <recommendedName>
        <fullName evidence="7">Protein SSH4</fullName>
    </recommendedName>
</protein>
<feature type="compositionally biased region" description="Polar residues" evidence="2">
    <location>
        <begin position="1"/>
        <end position="16"/>
    </location>
</feature>
<evidence type="ECO:0000256" key="1">
    <source>
        <dbReference type="ARBA" id="ARBA00002343"/>
    </source>
</evidence>
<dbReference type="SMART" id="SM00668">
    <property type="entry name" value="CTLH"/>
    <property type="match status" value="1"/>
</dbReference>
<dbReference type="AlphaFoldDB" id="A0AAN6MHF9"/>
<feature type="domain" description="CTLH" evidence="4">
    <location>
        <begin position="554"/>
        <end position="608"/>
    </location>
</feature>
<dbReference type="InterPro" id="IPR013320">
    <property type="entry name" value="ConA-like_dom_sf"/>
</dbReference>
<evidence type="ECO:0000313" key="5">
    <source>
        <dbReference type="EMBL" id="KAK3900925.1"/>
    </source>
</evidence>
<dbReference type="InterPro" id="IPR050618">
    <property type="entry name" value="Ubq-SigPath_Reg"/>
</dbReference>
<dbReference type="InterPro" id="IPR024964">
    <property type="entry name" value="CTLH/CRA"/>
</dbReference>
<dbReference type="InterPro" id="IPR006595">
    <property type="entry name" value="CTLH_C"/>
</dbReference>
<keyword evidence="6" id="KW-1185">Reference proteome</keyword>
<dbReference type="EMBL" id="MU855625">
    <property type="protein sequence ID" value="KAK3900925.1"/>
    <property type="molecule type" value="Genomic_DNA"/>
</dbReference>
<proteinExistence type="predicted"/>
<feature type="region of interest" description="Disordered" evidence="2">
    <location>
        <begin position="191"/>
        <end position="233"/>
    </location>
</feature>
<dbReference type="SMART" id="SM00757">
    <property type="entry name" value="CRA"/>
    <property type="match status" value="1"/>
</dbReference>
<dbReference type="InterPro" id="IPR003877">
    <property type="entry name" value="SPRY_dom"/>
</dbReference>
<dbReference type="SMART" id="SM00667">
    <property type="entry name" value="LisH"/>
    <property type="match status" value="1"/>
</dbReference>
<dbReference type="SUPFAM" id="SSF49899">
    <property type="entry name" value="Concanavalin A-like lectins/glucanases"/>
    <property type="match status" value="1"/>
</dbReference>
<dbReference type="InterPro" id="IPR013144">
    <property type="entry name" value="CRA_dom"/>
</dbReference>
<dbReference type="Pfam" id="PF10607">
    <property type="entry name" value="CTLH"/>
    <property type="match status" value="1"/>
</dbReference>
<evidence type="ECO:0000259" key="3">
    <source>
        <dbReference type="PROSITE" id="PS50188"/>
    </source>
</evidence>
<dbReference type="Proteomes" id="UP001303889">
    <property type="component" value="Unassembled WGS sequence"/>
</dbReference>
<reference evidence="5" key="1">
    <citation type="journal article" date="2023" name="Mol. Phylogenet. Evol.">
        <title>Genome-scale phylogeny and comparative genomics of the fungal order Sordariales.</title>
        <authorList>
            <person name="Hensen N."/>
            <person name="Bonometti L."/>
            <person name="Westerberg I."/>
            <person name="Brannstrom I.O."/>
            <person name="Guillou S."/>
            <person name="Cros-Aarteil S."/>
            <person name="Calhoun S."/>
            <person name="Haridas S."/>
            <person name="Kuo A."/>
            <person name="Mondo S."/>
            <person name="Pangilinan J."/>
            <person name="Riley R."/>
            <person name="LaButti K."/>
            <person name="Andreopoulos B."/>
            <person name="Lipzen A."/>
            <person name="Chen C."/>
            <person name="Yan M."/>
            <person name="Daum C."/>
            <person name="Ng V."/>
            <person name="Clum A."/>
            <person name="Steindorff A."/>
            <person name="Ohm R.A."/>
            <person name="Martin F."/>
            <person name="Silar P."/>
            <person name="Natvig D.O."/>
            <person name="Lalanne C."/>
            <person name="Gautier V."/>
            <person name="Ament-Velasquez S.L."/>
            <person name="Kruys A."/>
            <person name="Hutchinson M.I."/>
            <person name="Powell A.J."/>
            <person name="Barry K."/>
            <person name="Miller A.N."/>
            <person name="Grigoriev I.V."/>
            <person name="Debuchy R."/>
            <person name="Gladieux P."/>
            <person name="Hiltunen Thoren M."/>
            <person name="Johannesson H."/>
        </authorList>
    </citation>
    <scope>NUCLEOTIDE SEQUENCE</scope>
    <source>
        <strain evidence="5">CBS 103.79</strain>
    </source>
</reference>
<evidence type="ECO:0000259" key="4">
    <source>
        <dbReference type="PROSITE" id="PS50897"/>
    </source>
</evidence>
<dbReference type="InterPro" id="IPR043136">
    <property type="entry name" value="B30.2/SPRY_sf"/>
</dbReference>
<comment type="function">
    <text evidence="1">Involved in the proteasome-dependent degradation of fructose-1,6-bisphosphatase.</text>
</comment>
<evidence type="ECO:0000256" key="2">
    <source>
        <dbReference type="SAM" id="MobiDB-lite"/>
    </source>
</evidence>
<dbReference type="InterPro" id="IPR001870">
    <property type="entry name" value="B30.2/SPRY"/>
</dbReference>
<evidence type="ECO:0000313" key="6">
    <source>
        <dbReference type="Proteomes" id="UP001303889"/>
    </source>
</evidence>
<dbReference type="PROSITE" id="PS50896">
    <property type="entry name" value="LISH"/>
    <property type="match status" value="1"/>
</dbReference>
<dbReference type="Gene3D" id="2.60.120.920">
    <property type="match status" value="1"/>
</dbReference>
<organism evidence="5 6">
    <name type="scientific">Staphylotrichum tortipilum</name>
    <dbReference type="NCBI Taxonomy" id="2831512"/>
    <lineage>
        <taxon>Eukaryota</taxon>
        <taxon>Fungi</taxon>
        <taxon>Dikarya</taxon>
        <taxon>Ascomycota</taxon>
        <taxon>Pezizomycotina</taxon>
        <taxon>Sordariomycetes</taxon>
        <taxon>Sordariomycetidae</taxon>
        <taxon>Sordariales</taxon>
        <taxon>Chaetomiaceae</taxon>
        <taxon>Staphylotrichum</taxon>
    </lineage>
</organism>
<accession>A0AAN6MHF9</accession>
<feature type="compositionally biased region" description="Low complexity" evidence="2">
    <location>
        <begin position="33"/>
        <end position="56"/>
    </location>
</feature>
<dbReference type="SMART" id="SM00449">
    <property type="entry name" value="SPRY"/>
    <property type="match status" value="1"/>
</dbReference>
<dbReference type="PANTHER" id="PTHR12864">
    <property type="entry name" value="RAN BINDING PROTEIN 9-RELATED"/>
    <property type="match status" value="1"/>
</dbReference>
<dbReference type="PROSITE" id="PS50188">
    <property type="entry name" value="B302_SPRY"/>
    <property type="match status" value="1"/>
</dbReference>
<dbReference type="PROSITE" id="PS50897">
    <property type="entry name" value="CTLH"/>
    <property type="match status" value="1"/>
</dbReference>